<dbReference type="EMBL" id="CAJNOT010000389">
    <property type="protein sequence ID" value="CAF0965239.1"/>
    <property type="molecule type" value="Genomic_DNA"/>
</dbReference>
<organism evidence="6 7">
    <name type="scientific">Rotaria sordida</name>
    <dbReference type="NCBI Taxonomy" id="392033"/>
    <lineage>
        <taxon>Eukaryota</taxon>
        <taxon>Metazoa</taxon>
        <taxon>Spiralia</taxon>
        <taxon>Gnathifera</taxon>
        <taxon>Rotifera</taxon>
        <taxon>Eurotatoria</taxon>
        <taxon>Bdelloidea</taxon>
        <taxon>Philodinida</taxon>
        <taxon>Philodinidae</taxon>
        <taxon>Rotaria</taxon>
    </lineage>
</organism>
<reference evidence="6" key="1">
    <citation type="submission" date="2021-02" db="EMBL/GenBank/DDBJ databases">
        <authorList>
            <person name="Nowell W R."/>
        </authorList>
    </citation>
    <scope>NUCLEOTIDE SEQUENCE</scope>
</reference>
<feature type="transmembrane region" description="Helical" evidence="5">
    <location>
        <begin position="107"/>
        <end position="130"/>
    </location>
</feature>
<evidence type="ECO:0000313" key="7">
    <source>
        <dbReference type="Proteomes" id="UP000663864"/>
    </source>
</evidence>
<feature type="transmembrane region" description="Helical" evidence="5">
    <location>
        <begin position="165"/>
        <end position="184"/>
    </location>
</feature>
<proteinExistence type="predicted"/>
<evidence type="ECO:0000256" key="5">
    <source>
        <dbReference type="SAM" id="Phobius"/>
    </source>
</evidence>
<dbReference type="InterPro" id="IPR018499">
    <property type="entry name" value="Tetraspanin/Peripherin"/>
</dbReference>
<evidence type="ECO:0000256" key="4">
    <source>
        <dbReference type="ARBA" id="ARBA00023136"/>
    </source>
</evidence>
<dbReference type="Proteomes" id="UP000663864">
    <property type="component" value="Unassembled WGS sequence"/>
</dbReference>
<comment type="subcellular location">
    <subcellularLocation>
        <location evidence="1">Membrane</location>
        <topology evidence="1">Multi-pass membrane protein</topology>
    </subcellularLocation>
</comment>
<dbReference type="GO" id="GO:0016020">
    <property type="term" value="C:membrane"/>
    <property type="evidence" value="ECO:0007669"/>
    <property type="project" value="UniProtKB-SubCell"/>
</dbReference>
<evidence type="ECO:0000256" key="3">
    <source>
        <dbReference type="ARBA" id="ARBA00022989"/>
    </source>
</evidence>
<feature type="transmembrane region" description="Helical" evidence="5">
    <location>
        <begin position="73"/>
        <end position="100"/>
    </location>
</feature>
<accession>A0A814EA83</accession>
<sequence>MHRQVESQYYHYTPRIYVHKRPLHWFIMFISYLFIFLLILESIAFIVLGAWHLSIPRLENILSFSDDIYRRELGFGILLVIIGSIGILISIIGIIATITLRLLLLRIYVSCLWFMMILGIVIGIIGIIFASQVDGFLNDDRVNNPNLVESNYHKEKFLLGMNGGLALFMSLTMLVGIIIVHCLIGDANSHSHLIAECEDLHSKCPTFVQYYPIKFIGIDGRSVAELCPYTCSQCPHLSSPLITTTTVNLKIFQDNTN</sequence>
<feature type="transmembrane region" description="Helical" evidence="5">
    <location>
        <begin position="25"/>
        <end position="53"/>
    </location>
</feature>
<protein>
    <submittedName>
        <fullName evidence="6">Uncharacterized protein</fullName>
    </submittedName>
</protein>
<keyword evidence="3 5" id="KW-1133">Transmembrane helix</keyword>
<dbReference type="Pfam" id="PF00335">
    <property type="entry name" value="Tetraspanin"/>
    <property type="match status" value="1"/>
</dbReference>
<name>A0A814EA83_9BILA</name>
<keyword evidence="4 5" id="KW-0472">Membrane</keyword>
<keyword evidence="2 5" id="KW-0812">Transmembrane</keyword>
<gene>
    <name evidence="6" type="ORF">ZHD862_LOCUS10714</name>
</gene>
<evidence type="ECO:0000256" key="1">
    <source>
        <dbReference type="ARBA" id="ARBA00004141"/>
    </source>
</evidence>
<dbReference type="AlphaFoldDB" id="A0A814EA83"/>
<evidence type="ECO:0000313" key="6">
    <source>
        <dbReference type="EMBL" id="CAF0965239.1"/>
    </source>
</evidence>
<evidence type="ECO:0000256" key="2">
    <source>
        <dbReference type="ARBA" id="ARBA00022692"/>
    </source>
</evidence>
<comment type="caution">
    <text evidence="6">The sequence shown here is derived from an EMBL/GenBank/DDBJ whole genome shotgun (WGS) entry which is preliminary data.</text>
</comment>